<comment type="caution">
    <text evidence="2">The sequence shown here is derived from an EMBL/GenBank/DDBJ whole genome shotgun (WGS) entry which is preliminary data.</text>
</comment>
<gene>
    <name evidence="2" type="ORF">AWC38_SpisGene10189</name>
</gene>
<dbReference type="EMBL" id="LSMT01000157">
    <property type="protein sequence ID" value="PFX25171.1"/>
    <property type="molecule type" value="Genomic_DNA"/>
</dbReference>
<protein>
    <submittedName>
        <fullName evidence="2">Uncharacterized protein</fullName>
    </submittedName>
</protein>
<dbReference type="Proteomes" id="UP000225706">
    <property type="component" value="Unassembled WGS sequence"/>
</dbReference>
<dbReference type="AlphaFoldDB" id="A0A2B4S5K3"/>
<proteinExistence type="predicted"/>
<evidence type="ECO:0000313" key="3">
    <source>
        <dbReference type="Proteomes" id="UP000225706"/>
    </source>
</evidence>
<name>A0A2B4S5K3_STYPI</name>
<evidence type="ECO:0000256" key="1">
    <source>
        <dbReference type="SAM" id="MobiDB-lite"/>
    </source>
</evidence>
<evidence type="ECO:0000313" key="2">
    <source>
        <dbReference type="EMBL" id="PFX25171.1"/>
    </source>
</evidence>
<accession>A0A2B4S5K3</accession>
<organism evidence="2 3">
    <name type="scientific">Stylophora pistillata</name>
    <name type="common">Smooth cauliflower coral</name>
    <dbReference type="NCBI Taxonomy" id="50429"/>
    <lineage>
        <taxon>Eukaryota</taxon>
        <taxon>Metazoa</taxon>
        <taxon>Cnidaria</taxon>
        <taxon>Anthozoa</taxon>
        <taxon>Hexacorallia</taxon>
        <taxon>Scleractinia</taxon>
        <taxon>Astrocoeniina</taxon>
        <taxon>Pocilloporidae</taxon>
        <taxon>Stylophora</taxon>
    </lineage>
</organism>
<dbReference type="OrthoDB" id="10410501at2759"/>
<feature type="region of interest" description="Disordered" evidence="1">
    <location>
        <begin position="1"/>
        <end position="22"/>
    </location>
</feature>
<reference evidence="3" key="1">
    <citation type="journal article" date="2017" name="bioRxiv">
        <title>Comparative analysis of the genomes of Stylophora pistillata and Acropora digitifera provides evidence for extensive differences between species of corals.</title>
        <authorList>
            <person name="Voolstra C.R."/>
            <person name="Li Y."/>
            <person name="Liew Y.J."/>
            <person name="Baumgarten S."/>
            <person name="Zoccola D."/>
            <person name="Flot J.-F."/>
            <person name="Tambutte S."/>
            <person name="Allemand D."/>
            <person name="Aranda M."/>
        </authorList>
    </citation>
    <scope>NUCLEOTIDE SEQUENCE [LARGE SCALE GENOMIC DNA]</scope>
</reference>
<keyword evidence="3" id="KW-1185">Reference proteome</keyword>
<sequence length="296" mass="33629">MEKQSRLLHGSKRSLQPLATISEDIGETRQKRFIQSKRREEEFGEQVQCNDICQDCKNKRAKEYNELLSESTHCLNIKTLPEDMELQTEPRLRKSSPVVSGIGDSKDANVAKILFPEFFPRDPAHGHNSDSGLWAIKLTMEEPRGAMNQSTEGECGHGVCRVAKRSTSLPSALKNTRMEIKSTDLEPDLQGKQATRYLFGSKEDYGAAEKTFQSKDLEKKRRHSEPLYSAHTKAYDSSGSRLLLKKHNTKTFHKKDITAARAFFPDFFPQQPLPDSYDCLHPHTTLEQIFSGQIKS</sequence>